<proteinExistence type="predicted"/>
<dbReference type="Proteomes" id="UP000072618">
    <property type="component" value="Unassembled WGS sequence"/>
</dbReference>
<reference evidence="2 3" key="1">
    <citation type="submission" date="2016-02" db="EMBL/GenBank/DDBJ databases">
        <authorList>
            <consortium name="Pathogen Informatics"/>
        </authorList>
    </citation>
    <scope>NUCLEOTIDE SEQUENCE [LARGE SCALE GENOMIC DNA]</scope>
    <source>
        <strain evidence="2 3">LSS32</strain>
    </source>
</reference>
<evidence type="ECO:0000313" key="3">
    <source>
        <dbReference type="Proteomes" id="UP000072618"/>
    </source>
</evidence>
<dbReference type="InterPro" id="IPR016181">
    <property type="entry name" value="Acyl_CoA_acyltransferase"/>
</dbReference>
<dbReference type="GO" id="GO:0016740">
    <property type="term" value="F:transferase activity"/>
    <property type="evidence" value="ECO:0007669"/>
    <property type="project" value="UniProtKB-KW"/>
</dbReference>
<dbReference type="SUPFAM" id="SSF55729">
    <property type="entry name" value="Acyl-CoA N-acyltransferases (Nat)"/>
    <property type="match status" value="1"/>
</dbReference>
<dbReference type="EMBL" id="FIGJ01000018">
    <property type="protein sequence ID" value="CYU83947.1"/>
    <property type="molecule type" value="Genomic_DNA"/>
</dbReference>
<keyword evidence="2" id="KW-0808">Transferase</keyword>
<dbReference type="AlphaFoldDB" id="A0A0Z8FNX4"/>
<organism evidence="2 3">
    <name type="scientific">Streptococcus suis</name>
    <dbReference type="NCBI Taxonomy" id="1307"/>
    <lineage>
        <taxon>Bacteria</taxon>
        <taxon>Bacillati</taxon>
        <taxon>Bacillota</taxon>
        <taxon>Bacilli</taxon>
        <taxon>Lactobacillales</taxon>
        <taxon>Streptococcaceae</taxon>
        <taxon>Streptococcus</taxon>
    </lineage>
</organism>
<name>A0A0Z8FNX4_STRSU</name>
<sequence length="65" mass="7394">MILETNRLLLRPWSETDAADLFSQASHHEVGPAAGWPVHQSVEERSRQSLANQKPTPLFSKKQDR</sequence>
<feature type="region of interest" description="Disordered" evidence="1">
    <location>
        <begin position="41"/>
        <end position="65"/>
    </location>
</feature>
<gene>
    <name evidence="2" type="ORF">ERS132394_01542</name>
</gene>
<protein>
    <submittedName>
        <fullName evidence="2">N-acetyltransferase GCN5</fullName>
    </submittedName>
</protein>
<dbReference type="Gene3D" id="3.40.630.30">
    <property type="match status" value="1"/>
</dbReference>
<evidence type="ECO:0000256" key="1">
    <source>
        <dbReference type="SAM" id="MobiDB-lite"/>
    </source>
</evidence>
<evidence type="ECO:0000313" key="2">
    <source>
        <dbReference type="EMBL" id="CYU83947.1"/>
    </source>
</evidence>
<accession>A0A0Z8FNX4</accession>